<feature type="domain" description="Phosphatidic acid phosphatase type 2/haloperoxidase" evidence="2">
    <location>
        <begin position="88"/>
        <end position="204"/>
    </location>
</feature>
<keyword evidence="1" id="KW-0812">Transmembrane</keyword>
<keyword evidence="1" id="KW-0472">Membrane</keyword>
<name>A0A841YDD6_9LIST</name>
<dbReference type="PANTHER" id="PTHR14969:SF13">
    <property type="entry name" value="AT30094P"/>
    <property type="match status" value="1"/>
</dbReference>
<protein>
    <submittedName>
        <fullName evidence="3">Phosphatase PAP2 family protein</fullName>
    </submittedName>
</protein>
<keyword evidence="1" id="KW-1133">Transmembrane helix</keyword>
<dbReference type="InterPro" id="IPR000326">
    <property type="entry name" value="PAP2/HPO"/>
</dbReference>
<sequence length="217" mass="24288">MANSGGQKYLLLIISLISYLLFLFLWMGVSFHLSFITQIDDTLIPLLQGEVTDSKTLFFTILTQLGGTIAMILFSLITVIIVWRKLGVRLAIWAGATFFTGELLIPQIFKHLTLRQRPDDPLIPISGYSFPSGHAAGSTTFYGFLAILLLLFYLKKKSSKVVVPILLALFILLIMISRVYLSVHYPSDVIAGCLVGTGTIMLATFIYERGFFRLKNR</sequence>
<dbReference type="CDD" id="cd03392">
    <property type="entry name" value="PAP2_like_2"/>
    <property type="match status" value="1"/>
</dbReference>
<dbReference type="SMART" id="SM00014">
    <property type="entry name" value="acidPPc"/>
    <property type="match status" value="1"/>
</dbReference>
<dbReference type="SUPFAM" id="SSF48317">
    <property type="entry name" value="Acid phosphatase/Vanadium-dependent haloperoxidase"/>
    <property type="match status" value="1"/>
</dbReference>
<reference evidence="3 4" key="1">
    <citation type="submission" date="2020-03" db="EMBL/GenBank/DDBJ databases">
        <title>Soil Listeria distribution.</title>
        <authorList>
            <person name="Liao J."/>
            <person name="Wiedmann M."/>
        </authorList>
    </citation>
    <scope>NUCLEOTIDE SEQUENCE [LARGE SCALE GENOMIC DNA]</scope>
    <source>
        <strain evidence="3 4">FSL L7-1645</strain>
    </source>
</reference>
<dbReference type="Pfam" id="PF01569">
    <property type="entry name" value="PAP2"/>
    <property type="match status" value="1"/>
</dbReference>
<feature type="transmembrane region" description="Helical" evidence="1">
    <location>
        <begin position="9"/>
        <end position="36"/>
    </location>
</feature>
<feature type="transmembrane region" description="Helical" evidence="1">
    <location>
        <begin position="189"/>
        <end position="207"/>
    </location>
</feature>
<gene>
    <name evidence="3" type="ORF">HB844_05580</name>
</gene>
<dbReference type="Proteomes" id="UP000571128">
    <property type="component" value="Unassembled WGS sequence"/>
</dbReference>
<feature type="transmembrane region" description="Helical" evidence="1">
    <location>
        <begin position="56"/>
        <end position="83"/>
    </location>
</feature>
<dbReference type="InterPro" id="IPR036938">
    <property type="entry name" value="PAP2/HPO_sf"/>
</dbReference>
<proteinExistence type="predicted"/>
<dbReference type="RefSeq" id="WP_160113756.1">
    <property type="nucleotide sequence ID" value="NZ_JAARPY010000004.1"/>
</dbReference>
<evidence type="ECO:0000313" key="3">
    <source>
        <dbReference type="EMBL" id="MBC1398335.1"/>
    </source>
</evidence>
<evidence type="ECO:0000313" key="4">
    <source>
        <dbReference type="Proteomes" id="UP000571128"/>
    </source>
</evidence>
<dbReference type="EMBL" id="JAARPY010000004">
    <property type="protein sequence ID" value="MBC1398335.1"/>
    <property type="molecule type" value="Genomic_DNA"/>
</dbReference>
<dbReference type="PANTHER" id="PTHR14969">
    <property type="entry name" value="SPHINGOSINE-1-PHOSPHATE PHOSPHOHYDROLASE"/>
    <property type="match status" value="1"/>
</dbReference>
<evidence type="ECO:0000259" key="2">
    <source>
        <dbReference type="SMART" id="SM00014"/>
    </source>
</evidence>
<feature type="transmembrane region" description="Helical" evidence="1">
    <location>
        <begin position="135"/>
        <end position="154"/>
    </location>
</feature>
<evidence type="ECO:0000256" key="1">
    <source>
        <dbReference type="SAM" id="Phobius"/>
    </source>
</evidence>
<dbReference type="AlphaFoldDB" id="A0A841YDD6"/>
<accession>A0A841YDD6</accession>
<comment type="caution">
    <text evidence="3">The sequence shown here is derived from an EMBL/GenBank/DDBJ whole genome shotgun (WGS) entry which is preliminary data.</text>
</comment>
<organism evidence="3 4">
    <name type="scientific">Listeria fleischmannii</name>
    <dbReference type="NCBI Taxonomy" id="1069827"/>
    <lineage>
        <taxon>Bacteria</taxon>
        <taxon>Bacillati</taxon>
        <taxon>Bacillota</taxon>
        <taxon>Bacilli</taxon>
        <taxon>Bacillales</taxon>
        <taxon>Listeriaceae</taxon>
        <taxon>Listeria</taxon>
    </lineage>
</organism>
<feature type="transmembrane region" description="Helical" evidence="1">
    <location>
        <begin position="90"/>
        <end position="109"/>
    </location>
</feature>
<dbReference type="Gene3D" id="1.20.144.10">
    <property type="entry name" value="Phosphatidic acid phosphatase type 2/haloperoxidase"/>
    <property type="match status" value="1"/>
</dbReference>
<feature type="transmembrane region" description="Helical" evidence="1">
    <location>
        <begin position="161"/>
        <end position="183"/>
    </location>
</feature>